<dbReference type="EMBL" id="DS113771">
    <property type="protein sequence ID" value="EAX96167.1"/>
    <property type="molecule type" value="Genomic_DNA"/>
</dbReference>
<name>A2FG05_TRIV3</name>
<dbReference type="PROSITE" id="PS00108">
    <property type="entry name" value="PROTEIN_KINASE_ST"/>
    <property type="match status" value="1"/>
</dbReference>
<dbReference type="InParanoid" id="A2FG05"/>
<evidence type="ECO:0000259" key="4">
    <source>
        <dbReference type="PROSITE" id="PS50011"/>
    </source>
</evidence>
<evidence type="ECO:0000256" key="2">
    <source>
        <dbReference type="ARBA" id="ARBA00022840"/>
    </source>
</evidence>
<dbReference type="STRING" id="5722.A2FG05"/>
<dbReference type="RefSeq" id="XP_001309097.1">
    <property type="nucleotide sequence ID" value="XM_001309096.1"/>
</dbReference>
<gene>
    <name evidence="5" type="ORF">TVAG_270550</name>
</gene>
<dbReference type="InterPro" id="IPR016024">
    <property type="entry name" value="ARM-type_fold"/>
</dbReference>
<dbReference type="PROSITE" id="PS50011">
    <property type="entry name" value="PROTEIN_KINASE_DOM"/>
    <property type="match status" value="1"/>
</dbReference>
<dbReference type="Proteomes" id="UP000001542">
    <property type="component" value="Unassembled WGS sequence"/>
</dbReference>
<dbReference type="GO" id="GO:0004672">
    <property type="term" value="F:protein kinase activity"/>
    <property type="evidence" value="ECO:0000318"/>
    <property type="project" value="GO_Central"/>
</dbReference>
<dbReference type="InterPro" id="IPR051681">
    <property type="entry name" value="Ser/Thr_Kinases-Pseudokinases"/>
</dbReference>
<dbReference type="PANTHER" id="PTHR44329">
    <property type="entry name" value="SERINE/THREONINE-PROTEIN KINASE TNNI3K-RELATED"/>
    <property type="match status" value="1"/>
</dbReference>
<dbReference type="GO" id="GO:0005737">
    <property type="term" value="C:cytoplasm"/>
    <property type="evidence" value="ECO:0000318"/>
    <property type="project" value="GO_Central"/>
</dbReference>
<dbReference type="SMART" id="SM00220">
    <property type="entry name" value="S_TKc"/>
    <property type="match status" value="1"/>
</dbReference>
<dbReference type="CDD" id="cd13999">
    <property type="entry name" value="STKc_MAP3K-like"/>
    <property type="match status" value="1"/>
</dbReference>
<proteinExistence type="predicted"/>
<dbReference type="InterPro" id="IPR011009">
    <property type="entry name" value="Kinase-like_dom_sf"/>
</dbReference>
<dbReference type="GO" id="GO:0005524">
    <property type="term" value="F:ATP binding"/>
    <property type="evidence" value="ECO:0007669"/>
    <property type="project" value="UniProtKB-UniRule"/>
</dbReference>
<feature type="domain" description="Protein kinase" evidence="4">
    <location>
        <begin position="220"/>
        <end position="479"/>
    </location>
</feature>
<dbReference type="SMR" id="A2FG05"/>
<dbReference type="eggNOG" id="KOG0192">
    <property type="taxonomic scope" value="Eukaryota"/>
</dbReference>
<evidence type="ECO:0000313" key="6">
    <source>
        <dbReference type="Proteomes" id="UP000001542"/>
    </source>
</evidence>
<dbReference type="PROSITE" id="PS00107">
    <property type="entry name" value="PROTEIN_KINASE_ATP"/>
    <property type="match status" value="1"/>
</dbReference>
<sequence length="1059" mass="120057">MEDNEQEALFQQCVQVTTEVFTNAQGCVMFRASIAYLLQHIKSFLNGMQNLKKSGDNKISQRVLGRYCLTMNQVNDLIALTGPKWKEILITKKCSQVMDDIEKIRKLLNEMCGMLEFDTETIIGYNENQNLANKISDLSFYKDQLLDMRSNSLSATNAVDIMQLIEERLYSIRQDLPKKRRHTTVPKDTPSSPIESTSITDKLEEALDQFKDINITPDDMKIETKIGNGGFGTVFLGTRYSTGEYMAVKEIKPDKITTGGLSSLFSEIMVMSKLKHRHVIELTGIYNRRPYQIITRFCPGQSLFDRLHRPQGKPLTTMQKTRLAYQMAKGLEHLHSQGVVHRDLKTLNILLDNHDAAIIADFGLCGVITPKSKELTGSVGTPNYTAPEVLGHKKYNELVDVYSYGVILWEMATNLIPFREKTQAEIIDHVVHRGLRLKIPKNITDGLRRLIVNCWAANPSERPQFKEIVKLFETGMITFNDKEPITNPQMLKAESDEPPLNLKYISSVLHNPSNKNLCSVVDFITKDMSNETRDFLIGEEILDSYDSDSEHPERRLLLASHLLSDDMYDKYVDKAIETIKTLNEEQLCYAIKFILKVPERLLSKFDFFIEESIKSFNSNDQESGFLAIRLLSKFGTETTKKYHTEISEFLNKSSIENIRSQETVNAIVQIVPVILEDLKDSSLFISLLSGIFVIPAEFQTFIVDRVGAEHIQILFRAFLKSPRTHSVIAKILTMMKKSDIDKIVEDQTVFDDLEHLLNMECAQDSALMMFYVLSTSPNVPHMISKHPILNDILQMKGHELQRLMIFSALFQSEEFTKETPLITEGALKLLINALNDLNYANCALRVIGSLSTHKTGNAVISDFGILPIYVQYFLSPNCTDLSLCMTILINMAKFSIKVPQASLIVSCLMQDLVDSMNSKPTVLQTMIAIARSSPEAFQASDLQHNILPFISPKEDPLIVLYVLDLFNAIDLSVVKSFSRILVYCLLDTISQPEMQYPEILAQSITIINTLSSLYDVKDMLKDSSVLEFFKSAGGQMINFSDLHSKIESNVKYLSLYLSS</sequence>
<dbReference type="SUPFAM" id="SSF48371">
    <property type="entry name" value="ARM repeat"/>
    <property type="match status" value="1"/>
</dbReference>
<evidence type="ECO:0000256" key="1">
    <source>
        <dbReference type="ARBA" id="ARBA00022741"/>
    </source>
</evidence>
<protein>
    <submittedName>
        <fullName evidence="5">TKL family protein kinase</fullName>
    </submittedName>
</protein>
<dbReference type="Gene3D" id="1.10.510.10">
    <property type="entry name" value="Transferase(Phosphotransferase) domain 1"/>
    <property type="match status" value="1"/>
</dbReference>
<dbReference type="Pfam" id="PF00069">
    <property type="entry name" value="Pkinase"/>
    <property type="match status" value="1"/>
</dbReference>
<dbReference type="InterPro" id="IPR000719">
    <property type="entry name" value="Prot_kinase_dom"/>
</dbReference>
<dbReference type="VEuPathDB" id="TrichDB:TVAG_270550"/>
<keyword evidence="2 3" id="KW-0067">ATP-binding</keyword>
<reference evidence="5" key="2">
    <citation type="journal article" date="2007" name="Science">
        <title>Draft genome sequence of the sexually transmitted pathogen Trichomonas vaginalis.</title>
        <authorList>
            <person name="Carlton J.M."/>
            <person name="Hirt R.P."/>
            <person name="Silva J.C."/>
            <person name="Delcher A.L."/>
            <person name="Schatz M."/>
            <person name="Zhao Q."/>
            <person name="Wortman J.R."/>
            <person name="Bidwell S.L."/>
            <person name="Alsmark U.C.M."/>
            <person name="Besteiro S."/>
            <person name="Sicheritz-Ponten T."/>
            <person name="Noel C.J."/>
            <person name="Dacks J.B."/>
            <person name="Foster P.G."/>
            <person name="Simillion C."/>
            <person name="Van de Peer Y."/>
            <person name="Miranda-Saavedra D."/>
            <person name="Barton G.J."/>
            <person name="Westrop G.D."/>
            <person name="Mueller S."/>
            <person name="Dessi D."/>
            <person name="Fiori P.L."/>
            <person name="Ren Q."/>
            <person name="Paulsen I."/>
            <person name="Zhang H."/>
            <person name="Bastida-Corcuera F.D."/>
            <person name="Simoes-Barbosa A."/>
            <person name="Brown M.T."/>
            <person name="Hayes R.D."/>
            <person name="Mukherjee M."/>
            <person name="Okumura C.Y."/>
            <person name="Schneider R."/>
            <person name="Smith A.J."/>
            <person name="Vanacova S."/>
            <person name="Villalvazo M."/>
            <person name="Haas B.J."/>
            <person name="Pertea M."/>
            <person name="Feldblyum T.V."/>
            <person name="Utterback T.R."/>
            <person name="Shu C.L."/>
            <person name="Osoegawa K."/>
            <person name="de Jong P.J."/>
            <person name="Hrdy I."/>
            <person name="Horvathova L."/>
            <person name="Zubacova Z."/>
            <person name="Dolezal P."/>
            <person name="Malik S.B."/>
            <person name="Logsdon J.M. Jr."/>
            <person name="Henze K."/>
            <person name="Gupta A."/>
            <person name="Wang C.C."/>
            <person name="Dunne R.L."/>
            <person name="Upcroft J.A."/>
            <person name="Upcroft P."/>
            <person name="White O."/>
            <person name="Salzberg S.L."/>
            <person name="Tang P."/>
            <person name="Chiu C.-H."/>
            <person name="Lee Y.-S."/>
            <person name="Embley T.M."/>
            <person name="Coombs G.H."/>
            <person name="Mottram J.C."/>
            <person name="Tachezy J."/>
            <person name="Fraser-Liggett C.M."/>
            <person name="Johnson P.J."/>
        </authorList>
    </citation>
    <scope>NUCLEOTIDE SEQUENCE [LARGE SCALE GENOMIC DNA]</scope>
    <source>
        <strain evidence="5">G3</strain>
    </source>
</reference>
<keyword evidence="5" id="KW-0808">Transferase</keyword>
<accession>A2FG05</accession>
<dbReference type="InterPro" id="IPR017441">
    <property type="entry name" value="Protein_kinase_ATP_BS"/>
</dbReference>
<evidence type="ECO:0000313" key="5">
    <source>
        <dbReference type="EMBL" id="EAX96167.1"/>
    </source>
</evidence>
<dbReference type="AlphaFoldDB" id="A2FG05"/>
<organism evidence="5 6">
    <name type="scientific">Trichomonas vaginalis (strain ATCC PRA-98 / G3)</name>
    <dbReference type="NCBI Taxonomy" id="412133"/>
    <lineage>
        <taxon>Eukaryota</taxon>
        <taxon>Metamonada</taxon>
        <taxon>Parabasalia</taxon>
        <taxon>Trichomonadida</taxon>
        <taxon>Trichomonadidae</taxon>
        <taxon>Trichomonas</taxon>
    </lineage>
</organism>
<dbReference type="GO" id="GO:0007165">
    <property type="term" value="P:signal transduction"/>
    <property type="evidence" value="ECO:0000318"/>
    <property type="project" value="GO_Central"/>
</dbReference>
<dbReference type="PANTHER" id="PTHR44329:SF214">
    <property type="entry name" value="PROTEIN KINASE DOMAIN-CONTAINING PROTEIN"/>
    <property type="match status" value="1"/>
</dbReference>
<dbReference type="SUPFAM" id="SSF56112">
    <property type="entry name" value="Protein kinase-like (PK-like)"/>
    <property type="match status" value="1"/>
</dbReference>
<dbReference type="KEGG" id="tva:4753929"/>
<dbReference type="InterPro" id="IPR008271">
    <property type="entry name" value="Ser/Thr_kinase_AS"/>
</dbReference>
<keyword evidence="5" id="KW-0418">Kinase</keyword>
<keyword evidence="1 3" id="KW-0547">Nucleotide-binding</keyword>
<feature type="binding site" evidence="3">
    <location>
        <position position="249"/>
    </location>
    <ligand>
        <name>ATP</name>
        <dbReference type="ChEBI" id="CHEBI:30616"/>
    </ligand>
</feature>
<reference evidence="5" key="1">
    <citation type="submission" date="2006-10" db="EMBL/GenBank/DDBJ databases">
        <authorList>
            <person name="Amadeo P."/>
            <person name="Zhao Q."/>
            <person name="Wortman J."/>
            <person name="Fraser-Liggett C."/>
            <person name="Carlton J."/>
        </authorList>
    </citation>
    <scope>NUCLEOTIDE SEQUENCE</scope>
    <source>
        <strain evidence="5">G3</strain>
    </source>
</reference>
<keyword evidence="6" id="KW-1185">Reference proteome</keyword>
<dbReference type="VEuPathDB" id="TrichDB:TVAGG3_0781790"/>
<evidence type="ECO:0000256" key="3">
    <source>
        <dbReference type="PROSITE-ProRule" id="PRU10141"/>
    </source>
</evidence>